<evidence type="ECO:0000256" key="1">
    <source>
        <dbReference type="SAM" id="MobiDB-lite"/>
    </source>
</evidence>
<evidence type="ECO:0000259" key="2">
    <source>
        <dbReference type="Pfam" id="PF21089"/>
    </source>
</evidence>
<name>A0ABT3KUC7_9BURK</name>
<dbReference type="EMBL" id="QZCW01000002">
    <property type="protein sequence ID" value="MCW5321951.1"/>
    <property type="molecule type" value="Genomic_DNA"/>
</dbReference>
<gene>
    <name evidence="3" type="ORF">D5039_12555</name>
</gene>
<feature type="domain" description="Polyketide synthase dehydratase" evidence="2">
    <location>
        <begin position="2"/>
        <end position="70"/>
    </location>
</feature>
<proteinExistence type="predicted"/>
<dbReference type="Proteomes" id="UP001208935">
    <property type="component" value="Unassembled WGS sequence"/>
</dbReference>
<dbReference type="Gene3D" id="3.10.129.110">
    <property type="entry name" value="Polyketide synthase dehydratase"/>
    <property type="match status" value="1"/>
</dbReference>
<sequence length="199" mass="21881">MQNHRVHDVSVMPGVVFLDLTARVLEARGHAWTGYALERVLFSEPVVTSADGDRELRVRIWLPEGDSGSVLVDSRVWGDDGAFTENMRAALVLDRDPLLPALVTTQPPAPRPSRSTKARLNRSAQKGLDERVKQLGSLLVQRRQVRADDAVDIRPIACSEAPGNLLLDLGHAHSLLGHVVRERHVRVGHETPNVIAVIA</sequence>
<feature type="region of interest" description="Disordered" evidence="1">
    <location>
        <begin position="104"/>
        <end position="125"/>
    </location>
</feature>
<evidence type="ECO:0000313" key="4">
    <source>
        <dbReference type="Proteomes" id="UP001208935"/>
    </source>
</evidence>
<keyword evidence="4" id="KW-1185">Reference proteome</keyword>
<reference evidence="4" key="1">
    <citation type="submission" date="2023-07" db="EMBL/GenBank/DDBJ databases">
        <title>Verminephrobacter genomes.</title>
        <authorList>
            <person name="Lund M.B."/>
        </authorList>
    </citation>
    <scope>NUCLEOTIDE SEQUENCE [LARGE SCALE GENOMIC DNA]</scope>
    <source>
        <strain evidence="4">AtM5-05</strain>
    </source>
</reference>
<comment type="caution">
    <text evidence="3">The sequence shown here is derived from an EMBL/GenBank/DDBJ whole genome shotgun (WGS) entry which is preliminary data.</text>
</comment>
<dbReference type="InterPro" id="IPR049552">
    <property type="entry name" value="PKS_DH_N"/>
</dbReference>
<dbReference type="Pfam" id="PF21089">
    <property type="entry name" value="PKS_DH_N"/>
    <property type="match status" value="1"/>
</dbReference>
<evidence type="ECO:0000313" key="3">
    <source>
        <dbReference type="EMBL" id="MCW5321951.1"/>
    </source>
</evidence>
<accession>A0ABT3KUC7</accession>
<protein>
    <recommendedName>
        <fullName evidence="2">Polyketide synthase dehydratase domain-containing protein</fullName>
    </recommendedName>
</protein>
<organism evidence="3 4">
    <name type="scientific">Verminephrobacter aporrectodeae subsp. tuberculatae</name>
    <dbReference type="NCBI Taxonomy" id="1110392"/>
    <lineage>
        <taxon>Bacteria</taxon>
        <taxon>Pseudomonadati</taxon>
        <taxon>Pseudomonadota</taxon>
        <taxon>Betaproteobacteria</taxon>
        <taxon>Burkholderiales</taxon>
        <taxon>Comamonadaceae</taxon>
        <taxon>Verminephrobacter</taxon>
    </lineage>
</organism>
<dbReference type="InterPro" id="IPR042104">
    <property type="entry name" value="PKS_dehydratase_sf"/>
</dbReference>